<dbReference type="EMBL" id="FMUE01000001">
    <property type="protein sequence ID" value="SCX00568.1"/>
    <property type="molecule type" value="Genomic_DNA"/>
</dbReference>
<name>A0A1R3THL8_9HYPH</name>
<sequence length="29" mass="3224">MRDGLNSLLEVSMLGFVIVTCLMMINPII</sequence>
<feature type="transmembrane region" description="Helical" evidence="1">
    <location>
        <begin position="7"/>
        <end position="25"/>
    </location>
</feature>
<accession>A0A1R3THL8</accession>
<reference evidence="3" key="1">
    <citation type="submission" date="2016-10" db="EMBL/GenBank/DDBJ databases">
        <authorList>
            <person name="Wibberg D."/>
        </authorList>
    </citation>
    <scope>NUCLEOTIDE SEQUENCE [LARGE SCALE GENOMIC DNA]</scope>
</reference>
<keyword evidence="1" id="KW-0472">Membrane</keyword>
<evidence type="ECO:0000256" key="1">
    <source>
        <dbReference type="SAM" id="Phobius"/>
    </source>
</evidence>
<dbReference type="Proteomes" id="UP000187891">
    <property type="component" value="Unassembled WGS sequence"/>
</dbReference>
<organism evidence="2 3">
    <name type="scientific">Agrobacterium rosae</name>
    <dbReference type="NCBI Taxonomy" id="1972867"/>
    <lineage>
        <taxon>Bacteria</taxon>
        <taxon>Pseudomonadati</taxon>
        <taxon>Pseudomonadota</taxon>
        <taxon>Alphaproteobacteria</taxon>
        <taxon>Hyphomicrobiales</taxon>
        <taxon>Rhizobiaceae</taxon>
        <taxon>Rhizobium/Agrobacterium group</taxon>
        <taxon>Agrobacterium</taxon>
    </lineage>
</organism>
<dbReference type="AlphaFoldDB" id="A0A1R3THL8"/>
<evidence type="ECO:0000313" key="3">
    <source>
        <dbReference type="Proteomes" id="UP000187891"/>
    </source>
</evidence>
<protein>
    <submittedName>
        <fullName evidence="2">Uncharacterized protein</fullName>
    </submittedName>
</protein>
<keyword evidence="1" id="KW-0812">Transmembrane</keyword>
<evidence type="ECO:0000313" key="2">
    <source>
        <dbReference type="EMBL" id="SCX00568.1"/>
    </source>
</evidence>
<keyword evidence="1" id="KW-1133">Transmembrane helix</keyword>
<proteinExistence type="predicted"/>
<dbReference type="STRING" id="1907666.DSM25559_0051"/>
<gene>
    <name evidence="2" type="ORF">DSM25559_0051</name>
</gene>